<dbReference type="Proteomes" id="UP000324575">
    <property type="component" value="Unassembled WGS sequence"/>
</dbReference>
<evidence type="ECO:0000256" key="5">
    <source>
        <dbReference type="ARBA" id="ARBA00011738"/>
    </source>
</evidence>
<keyword evidence="13 16" id="KW-0173">Coenzyme A biosynthesis</keyword>
<dbReference type="GO" id="GO:0004594">
    <property type="term" value="F:pantothenate kinase activity"/>
    <property type="evidence" value="ECO:0007669"/>
    <property type="project" value="UniProtKB-UniRule"/>
</dbReference>
<comment type="pathway">
    <text evidence="4 16">Cofactor biosynthesis; coenzyme A biosynthesis; CoA from (R)-pantothenate: step 1/5.</text>
</comment>
<dbReference type="PANTHER" id="PTHR34265:SF1">
    <property type="entry name" value="TYPE III PANTOTHENATE KINASE"/>
    <property type="match status" value="1"/>
</dbReference>
<comment type="similarity">
    <text evidence="14 16">Belongs to the type III pantothenate kinase family.</text>
</comment>
<comment type="cofactor">
    <cofactor evidence="16">
        <name>NH4(+)</name>
        <dbReference type="ChEBI" id="CHEBI:28938"/>
    </cofactor>
    <cofactor evidence="16">
        <name>K(+)</name>
        <dbReference type="ChEBI" id="CHEBI:29103"/>
    </cofactor>
    <text evidence="16">A monovalent cation. Ammonium or potassium.</text>
</comment>
<evidence type="ECO:0000256" key="4">
    <source>
        <dbReference type="ARBA" id="ARBA00005225"/>
    </source>
</evidence>
<dbReference type="GO" id="GO:0005524">
    <property type="term" value="F:ATP binding"/>
    <property type="evidence" value="ECO:0007669"/>
    <property type="project" value="UniProtKB-UniRule"/>
</dbReference>
<reference evidence="18 19" key="1">
    <citation type="submission" date="2019-03" db="EMBL/GenBank/DDBJ databases">
        <title>Single cell metagenomics reveals metabolic interactions within the superorganism composed of flagellate Streblomastix strix and complex community of Bacteroidetes bacteria on its surface.</title>
        <authorList>
            <person name="Treitli S.C."/>
            <person name="Kolisko M."/>
            <person name="Husnik F."/>
            <person name="Keeling P."/>
            <person name="Hampl V."/>
        </authorList>
    </citation>
    <scope>NUCLEOTIDE SEQUENCE [LARGE SCALE GENOMIC DNA]</scope>
    <source>
        <strain evidence="18">St1</strain>
    </source>
</reference>
<dbReference type="EC" id="2.7.1.33" evidence="6 16"/>
<comment type="subunit">
    <text evidence="5 16">Homodimer.</text>
</comment>
<evidence type="ECO:0000256" key="3">
    <source>
        <dbReference type="ARBA" id="ARBA00004496"/>
    </source>
</evidence>
<comment type="function">
    <text evidence="16">Catalyzes the phosphorylation of pantothenate (Pan), the first step in CoA biosynthesis.</text>
</comment>
<evidence type="ECO:0000256" key="15">
    <source>
        <dbReference type="ARBA" id="ARBA00040883"/>
    </source>
</evidence>
<comment type="cofactor">
    <cofactor evidence="2">
        <name>K(+)</name>
        <dbReference type="ChEBI" id="CHEBI:29103"/>
    </cofactor>
</comment>
<sequence>MNLVIDQGNSSAKIALFEQDTIVHSLKAEVLSIEFLQAIMGEYQPQNGMLCSVKSVDAAIQSLLTHQLPVFYNMNHQLALPLVIDYRMPQTLGVDRIAAAVGAVAQKPNQDLLIIDIGTAITIDWVTASGSYKGGNISPGPDLRFKALHAFTGKLPLVDTSGELPVLGYDTTTAIRSGVINGIVRELDSYLDEYNKNAQVFSFLTGGYAFYFESKLKNATFADENLVLKGLNEILNYQQI</sequence>
<keyword evidence="9 16" id="KW-0547">Nucleotide-binding</keyword>
<dbReference type="EMBL" id="SNRX01000002">
    <property type="protein sequence ID" value="KAA6303411.1"/>
    <property type="molecule type" value="Genomic_DNA"/>
</dbReference>
<evidence type="ECO:0000256" key="9">
    <source>
        <dbReference type="ARBA" id="ARBA00022741"/>
    </source>
</evidence>
<dbReference type="Gene3D" id="3.30.420.40">
    <property type="match status" value="1"/>
</dbReference>
<evidence type="ECO:0000256" key="1">
    <source>
        <dbReference type="ARBA" id="ARBA00001206"/>
    </source>
</evidence>
<evidence type="ECO:0000256" key="14">
    <source>
        <dbReference type="ARBA" id="ARBA00038036"/>
    </source>
</evidence>
<keyword evidence="10 16" id="KW-0418">Kinase</keyword>
<name>A0A5M8P4T5_9BACT</name>
<dbReference type="NCBIfam" id="TIGR00671">
    <property type="entry name" value="baf"/>
    <property type="match status" value="1"/>
</dbReference>
<dbReference type="EMBL" id="SNRX01000002">
    <property type="protein sequence ID" value="KAA6303236.1"/>
    <property type="molecule type" value="Genomic_DNA"/>
</dbReference>
<comment type="caution">
    <text evidence="18">The sequence shown here is derived from an EMBL/GenBank/DDBJ whole genome shotgun (WGS) entry which is preliminary data.</text>
</comment>
<keyword evidence="11 16" id="KW-0067">ATP-binding</keyword>
<protein>
    <recommendedName>
        <fullName evidence="15 16">Type III pantothenate kinase</fullName>
        <ecNumber evidence="6 16">2.7.1.33</ecNumber>
    </recommendedName>
    <alternativeName>
        <fullName evidence="16">PanK-III</fullName>
    </alternativeName>
    <alternativeName>
        <fullName evidence="16">Pantothenic acid kinase</fullName>
    </alternativeName>
</protein>
<comment type="subcellular location">
    <subcellularLocation>
        <location evidence="3 16">Cytoplasm</location>
    </subcellularLocation>
</comment>
<dbReference type="Pfam" id="PF03309">
    <property type="entry name" value="Pan_kinase"/>
    <property type="match status" value="1"/>
</dbReference>
<evidence type="ECO:0000256" key="16">
    <source>
        <dbReference type="HAMAP-Rule" id="MF_01274"/>
    </source>
</evidence>
<evidence type="ECO:0000256" key="11">
    <source>
        <dbReference type="ARBA" id="ARBA00022840"/>
    </source>
</evidence>
<dbReference type="GO" id="GO:0005737">
    <property type="term" value="C:cytoplasm"/>
    <property type="evidence" value="ECO:0007669"/>
    <property type="project" value="UniProtKB-SubCell"/>
</dbReference>
<dbReference type="UniPathway" id="UPA00241">
    <property type="reaction ID" value="UER00352"/>
</dbReference>
<keyword evidence="16" id="KW-0479">Metal-binding</keyword>
<comment type="catalytic activity">
    <reaction evidence="1 16">
        <text>(R)-pantothenate + ATP = (R)-4'-phosphopantothenate + ADP + H(+)</text>
        <dbReference type="Rhea" id="RHEA:16373"/>
        <dbReference type="ChEBI" id="CHEBI:10986"/>
        <dbReference type="ChEBI" id="CHEBI:15378"/>
        <dbReference type="ChEBI" id="CHEBI:29032"/>
        <dbReference type="ChEBI" id="CHEBI:30616"/>
        <dbReference type="ChEBI" id="CHEBI:456216"/>
        <dbReference type="EC" id="2.7.1.33"/>
    </reaction>
</comment>
<dbReference type="InterPro" id="IPR004619">
    <property type="entry name" value="Type_III_PanK"/>
</dbReference>
<evidence type="ECO:0000256" key="13">
    <source>
        <dbReference type="ARBA" id="ARBA00022993"/>
    </source>
</evidence>
<keyword evidence="7 16" id="KW-0963">Cytoplasm</keyword>
<evidence type="ECO:0000256" key="6">
    <source>
        <dbReference type="ARBA" id="ARBA00012102"/>
    </source>
</evidence>
<evidence type="ECO:0000256" key="12">
    <source>
        <dbReference type="ARBA" id="ARBA00022958"/>
    </source>
</evidence>
<evidence type="ECO:0000313" key="17">
    <source>
        <dbReference type="EMBL" id="KAA6303236.1"/>
    </source>
</evidence>
<dbReference type="CDD" id="cd24015">
    <property type="entry name" value="ASKHA_NBD_PanK-III"/>
    <property type="match status" value="1"/>
</dbReference>
<dbReference type="AlphaFoldDB" id="A0A5M8P4T5"/>
<evidence type="ECO:0000313" key="19">
    <source>
        <dbReference type="Proteomes" id="UP000324575"/>
    </source>
</evidence>
<proteinExistence type="inferred from homology"/>
<evidence type="ECO:0000256" key="2">
    <source>
        <dbReference type="ARBA" id="ARBA00001958"/>
    </source>
</evidence>
<evidence type="ECO:0000256" key="10">
    <source>
        <dbReference type="ARBA" id="ARBA00022777"/>
    </source>
</evidence>
<evidence type="ECO:0000313" key="18">
    <source>
        <dbReference type="EMBL" id="KAA6303411.1"/>
    </source>
</evidence>
<evidence type="ECO:0000256" key="7">
    <source>
        <dbReference type="ARBA" id="ARBA00022490"/>
    </source>
</evidence>
<feature type="binding site" evidence="16">
    <location>
        <position position="171"/>
    </location>
    <ligand>
        <name>substrate</name>
    </ligand>
</feature>
<dbReference type="SUPFAM" id="SSF53067">
    <property type="entry name" value="Actin-like ATPase domain"/>
    <property type="match status" value="2"/>
</dbReference>
<feature type="binding site" evidence="16">
    <location>
        <begin position="93"/>
        <end position="96"/>
    </location>
    <ligand>
        <name>substrate</name>
    </ligand>
</feature>
<feature type="active site" description="Proton acceptor" evidence="16">
    <location>
        <position position="95"/>
    </location>
</feature>
<gene>
    <name evidence="16" type="primary">coaX</name>
    <name evidence="17" type="ORF">EZS26_000396</name>
    <name evidence="18" type="ORF">EZS26_000571</name>
</gene>
<dbReference type="InterPro" id="IPR043129">
    <property type="entry name" value="ATPase_NBD"/>
</dbReference>
<dbReference type="GO" id="GO:0046872">
    <property type="term" value="F:metal ion binding"/>
    <property type="evidence" value="ECO:0007669"/>
    <property type="project" value="UniProtKB-KW"/>
</dbReference>
<feature type="binding site" evidence="16">
    <location>
        <position position="119"/>
    </location>
    <ligand>
        <name>ATP</name>
        <dbReference type="ChEBI" id="CHEBI:30616"/>
    </ligand>
</feature>
<keyword evidence="8 16" id="KW-0808">Transferase</keyword>
<dbReference type="GO" id="GO:0015937">
    <property type="term" value="P:coenzyme A biosynthetic process"/>
    <property type="evidence" value="ECO:0007669"/>
    <property type="project" value="UniProtKB-UniRule"/>
</dbReference>
<feature type="binding site" evidence="16">
    <location>
        <begin position="6"/>
        <end position="13"/>
    </location>
    <ligand>
        <name>ATP</name>
        <dbReference type="ChEBI" id="CHEBI:30616"/>
    </ligand>
</feature>
<feature type="binding site" evidence="16">
    <location>
        <position position="86"/>
    </location>
    <ligand>
        <name>substrate</name>
    </ligand>
</feature>
<accession>A0A5M8P4T5</accession>
<evidence type="ECO:0000256" key="8">
    <source>
        <dbReference type="ARBA" id="ARBA00022679"/>
    </source>
</evidence>
<dbReference type="PANTHER" id="PTHR34265">
    <property type="entry name" value="TYPE III PANTOTHENATE KINASE"/>
    <property type="match status" value="1"/>
</dbReference>
<organism evidence="18 19">
    <name type="scientific">Candidatus Ordinivivax streblomastigis</name>
    <dbReference type="NCBI Taxonomy" id="2540710"/>
    <lineage>
        <taxon>Bacteria</taxon>
        <taxon>Pseudomonadati</taxon>
        <taxon>Bacteroidota</taxon>
        <taxon>Bacteroidia</taxon>
        <taxon>Bacteroidales</taxon>
        <taxon>Candidatus Ordinivivax</taxon>
    </lineage>
</organism>
<keyword evidence="12 16" id="KW-0630">Potassium</keyword>
<dbReference type="HAMAP" id="MF_01274">
    <property type="entry name" value="Pantothen_kinase_3"/>
    <property type="match status" value="1"/>
</dbReference>
<feature type="binding site" evidence="16">
    <location>
        <position position="116"/>
    </location>
    <ligand>
        <name>K(+)</name>
        <dbReference type="ChEBI" id="CHEBI:29103"/>
    </ligand>
</feature>